<reference evidence="1 2" key="1">
    <citation type="journal article" date="2022" name="DNA Res.">
        <title>Chromosomal-level genome assembly of the orchid tree Bauhinia variegata (Leguminosae; Cercidoideae) supports the allotetraploid origin hypothesis of Bauhinia.</title>
        <authorList>
            <person name="Zhong Y."/>
            <person name="Chen Y."/>
            <person name="Zheng D."/>
            <person name="Pang J."/>
            <person name="Liu Y."/>
            <person name="Luo S."/>
            <person name="Meng S."/>
            <person name="Qian L."/>
            <person name="Wei D."/>
            <person name="Dai S."/>
            <person name="Zhou R."/>
        </authorList>
    </citation>
    <scope>NUCLEOTIDE SEQUENCE [LARGE SCALE GENOMIC DNA]</scope>
    <source>
        <strain evidence="1">BV-YZ2020</strain>
    </source>
</reference>
<gene>
    <name evidence="1" type="ORF">L6164_022363</name>
</gene>
<evidence type="ECO:0000313" key="2">
    <source>
        <dbReference type="Proteomes" id="UP000828941"/>
    </source>
</evidence>
<dbReference type="EMBL" id="CM039434">
    <property type="protein sequence ID" value="KAI4322693.1"/>
    <property type="molecule type" value="Genomic_DNA"/>
</dbReference>
<protein>
    <submittedName>
        <fullName evidence="1">Uncharacterized protein</fullName>
    </submittedName>
</protein>
<dbReference type="Proteomes" id="UP000828941">
    <property type="component" value="Chromosome 9"/>
</dbReference>
<accession>A0ACB9MEV4</accession>
<keyword evidence="2" id="KW-1185">Reference proteome</keyword>
<comment type="caution">
    <text evidence="1">The sequence shown here is derived from an EMBL/GenBank/DDBJ whole genome shotgun (WGS) entry which is preliminary data.</text>
</comment>
<organism evidence="1 2">
    <name type="scientific">Bauhinia variegata</name>
    <name type="common">Purple orchid tree</name>
    <name type="synonym">Phanera variegata</name>
    <dbReference type="NCBI Taxonomy" id="167791"/>
    <lineage>
        <taxon>Eukaryota</taxon>
        <taxon>Viridiplantae</taxon>
        <taxon>Streptophyta</taxon>
        <taxon>Embryophyta</taxon>
        <taxon>Tracheophyta</taxon>
        <taxon>Spermatophyta</taxon>
        <taxon>Magnoliopsida</taxon>
        <taxon>eudicotyledons</taxon>
        <taxon>Gunneridae</taxon>
        <taxon>Pentapetalae</taxon>
        <taxon>rosids</taxon>
        <taxon>fabids</taxon>
        <taxon>Fabales</taxon>
        <taxon>Fabaceae</taxon>
        <taxon>Cercidoideae</taxon>
        <taxon>Cercideae</taxon>
        <taxon>Bauhiniinae</taxon>
        <taxon>Bauhinia</taxon>
    </lineage>
</organism>
<sequence length="72" mass="8101">MCTCDRSWETRNQNLKRELEKSSKARNGSKERNSDIAGFLVPSGGGSEGCEARARHDRRKGERTGASPRFHH</sequence>
<proteinExistence type="predicted"/>
<name>A0ACB9MEV4_BAUVA</name>
<evidence type="ECO:0000313" key="1">
    <source>
        <dbReference type="EMBL" id="KAI4322693.1"/>
    </source>
</evidence>